<reference evidence="8" key="2">
    <citation type="journal article" date="2019" name="Mol. Plant Microbe Interact.">
        <title>Genome sequence resources for four phytopathogenic fungi from the Colletotrichum orbiculare species complex.</title>
        <authorList>
            <person name="Gan P."/>
            <person name="Tsushima A."/>
            <person name="Narusaka M."/>
            <person name="Narusaka Y."/>
            <person name="Takano Y."/>
            <person name="Kubo Y."/>
            <person name="Shirasu K."/>
        </authorList>
    </citation>
    <scope>GENOME REANNOTATION</scope>
    <source>
        <strain evidence="8">104-T / ATCC 96160 / CBS 514.97 / LARS 414 / MAFF 240422</strain>
    </source>
</reference>
<feature type="region of interest" description="Disordered" evidence="5">
    <location>
        <begin position="399"/>
        <end position="421"/>
    </location>
</feature>
<dbReference type="InterPro" id="IPR017939">
    <property type="entry name" value="G-Glutamylcylcotransferase"/>
</dbReference>
<evidence type="ECO:0000256" key="4">
    <source>
        <dbReference type="PIRSR" id="PIRSR617939-2"/>
    </source>
</evidence>
<evidence type="ECO:0000256" key="5">
    <source>
        <dbReference type="SAM" id="MobiDB-lite"/>
    </source>
</evidence>
<dbReference type="EC" id="4.3.2.9" evidence="1"/>
<dbReference type="OrthoDB" id="2924818at2759"/>
<dbReference type="HOGENOM" id="CLU_681581_0_0_1"/>
<dbReference type="InterPro" id="IPR009288">
    <property type="entry name" value="AIG2-like_dom"/>
</dbReference>
<dbReference type="Gene3D" id="3.10.490.10">
    <property type="entry name" value="Gamma-glutamyl cyclotransferase-like"/>
    <property type="match status" value="1"/>
</dbReference>
<evidence type="ECO:0000256" key="3">
    <source>
        <dbReference type="PIRSR" id="PIRSR617939-1"/>
    </source>
</evidence>
<feature type="region of interest" description="Disordered" evidence="5">
    <location>
        <begin position="1"/>
        <end position="21"/>
    </location>
</feature>
<dbReference type="EMBL" id="AMCV02000004">
    <property type="protein sequence ID" value="TDZ24653.1"/>
    <property type="molecule type" value="Genomic_DNA"/>
</dbReference>
<dbReference type="STRING" id="1213857.N4VCA2"/>
<keyword evidence="8" id="KW-1185">Reference proteome</keyword>
<feature type="compositionally biased region" description="Polar residues" evidence="5">
    <location>
        <begin position="253"/>
        <end position="271"/>
    </location>
</feature>
<dbReference type="InterPro" id="IPR036568">
    <property type="entry name" value="GGCT-like_sf"/>
</dbReference>
<sequence>MGASSSAGPPDRVARPRRSRASRATETLYFAYGSNLHIAQMAERCPGSSFRGKATLAGWRWHINRRGVANVIRLDPKDSSSCAVEGLVFSVTPKDLRSLDRSEGVSRGFYQKHFTRVFLEPHARFCNMKTTSLAETPFQQRGLAGSQSTEAASLPDGNGFWSGVKSLIDRSGDTVMSSTAEDDRQKREQQTSPARETKVLVYVSEDYAEDGPIREEYIARMGKAVVDAAALGVSQAFLDKYIAPHLVEPAQAVSATSQEVTRSKMKTTSIDNVKAPNPLDKDHRHKGPKPEAPSNRPFDFEPASVHGLASSHQVALHTLQLENREPAPDIRIPEFHKEMLERLEKSRIGHGAIRKDRAVFIVAMKKMYKTKGGSSFEIKATTHDLDLANELAMKAVRDAFSDSSPRSKGQEENGADGVGLEEEVRKSRVKWMLNETGCLDLTGDDPITRFQVKVWVEMQDLLVAV</sequence>
<reference evidence="8" key="1">
    <citation type="journal article" date="2013" name="New Phytol.">
        <title>Comparative genomic and transcriptomic analyses reveal the hemibiotrophic stage shift of Colletotrichum fungi.</title>
        <authorList>
            <person name="Gan P."/>
            <person name="Ikeda K."/>
            <person name="Irieda H."/>
            <person name="Narusaka M."/>
            <person name="O'Connell R.J."/>
            <person name="Narusaka Y."/>
            <person name="Takano Y."/>
            <person name="Kubo Y."/>
            <person name="Shirasu K."/>
        </authorList>
    </citation>
    <scope>NUCLEOTIDE SEQUENCE [LARGE SCALE GENOMIC DNA]</scope>
    <source>
        <strain evidence="8">104-T / ATCC 96160 / CBS 514.97 / LARS 414 / MAFF 240422</strain>
    </source>
</reference>
<proteinExistence type="predicted"/>
<evidence type="ECO:0000313" key="7">
    <source>
        <dbReference type="EMBL" id="TDZ24653.1"/>
    </source>
</evidence>
<feature type="region of interest" description="Disordered" evidence="5">
    <location>
        <begin position="172"/>
        <end position="195"/>
    </location>
</feature>
<dbReference type="eggNOG" id="ENOG502S3WQ">
    <property type="taxonomic scope" value="Eukaryota"/>
</dbReference>
<evidence type="ECO:0000256" key="2">
    <source>
        <dbReference type="ARBA" id="ARBA00023239"/>
    </source>
</evidence>
<protein>
    <recommendedName>
        <fullName evidence="1">gamma-glutamylcyclotransferase</fullName>
        <ecNumber evidence="1">4.3.2.9</ecNumber>
    </recommendedName>
</protein>
<feature type="active site" description="Proton acceptor" evidence="3">
    <location>
        <position position="103"/>
    </location>
</feature>
<dbReference type="Pfam" id="PF06094">
    <property type="entry name" value="GGACT"/>
    <property type="match status" value="1"/>
</dbReference>
<dbReference type="PANTHER" id="PTHR12935">
    <property type="entry name" value="GAMMA-GLUTAMYLCYCLOTRANSFERASE"/>
    <property type="match status" value="1"/>
</dbReference>
<dbReference type="CDD" id="cd06661">
    <property type="entry name" value="GGCT_like"/>
    <property type="match status" value="1"/>
</dbReference>
<feature type="region of interest" description="Disordered" evidence="5">
    <location>
        <begin position="252"/>
        <end position="298"/>
    </location>
</feature>
<dbReference type="SUPFAM" id="SSF110857">
    <property type="entry name" value="Gamma-glutamyl cyclotransferase-like"/>
    <property type="match status" value="1"/>
</dbReference>
<keyword evidence="2" id="KW-0456">Lyase</keyword>
<gene>
    <name evidence="7" type="ORF">Cob_v002510</name>
</gene>
<feature type="binding site" evidence="4">
    <location>
        <begin position="29"/>
        <end position="34"/>
    </location>
    <ligand>
        <name>substrate</name>
    </ligand>
</feature>
<dbReference type="InterPro" id="IPR013024">
    <property type="entry name" value="GGCT-like"/>
</dbReference>
<evidence type="ECO:0000313" key="8">
    <source>
        <dbReference type="Proteomes" id="UP000014480"/>
    </source>
</evidence>
<name>N4VCA2_COLOR</name>
<dbReference type="Proteomes" id="UP000014480">
    <property type="component" value="Unassembled WGS sequence"/>
</dbReference>
<feature type="domain" description="Gamma-glutamylcyclotransferase AIG2-like" evidence="6">
    <location>
        <begin position="29"/>
        <end position="117"/>
    </location>
</feature>
<dbReference type="GO" id="GO:0003839">
    <property type="term" value="F:gamma-glutamylcyclotransferase activity"/>
    <property type="evidence" value="ECO:0007669"/>
    <property type="project" value="UniProtKB-EC"/>
</dbReference>
<dbReference type="PANTHER" id="PTHR12935:SF0">
    <property type="entry name" value="GAMMA-GLUTAMYLCYCLOTRANSFERASE"/>
    <property type="match status" value="1"/>
</dbReference>
<dbReference type="AlphaFoldDB" id="N4VCA2"/>
<evidence type="ECO:0000256" key="1">
    <source>
        <dbReference type="ARBA" id="ARBA00012346"/>
    </source>
</evidence>
<evidence type="ECO:0000259" key="6">
    <source>
        <dbReference type="Pfam" id="PF06094"/>
    </source>
</evidence>
<organism evidence="7 8">
    <name type="scientific">Colletotrichum orbiculare (strain 104-T / ATCC 96160 / CBS 514.97 / LARS 414 / MAFF 240422)</name>
    <name type="common">Cucumber anthracnose fungus</name>
    <name type="synonym">Colletotrichum lagenarium</name>
    <dbReference type="NCBI Taxonomy" id="1213857"/>
    <lineage>
        <taxon>Eukaryota</taxon>
        <taxon>Fungi</taxon>
        <taxon>Dikarya</taxon>
        <taxon>Ascomycota</taxon>
        <taxon>Pezizomycotina</taxon>
        <taxon>Sordariomycetes</taxon>
        <taxon>Hypocreomycetidae</taxon>
        <taxon>Glomerellales</taxon>
        <taxon>Glomerellaceae</taxon>
        <taxon>Colletotrichum</taxon>
        <taxon>Colletotrichum orbiculare species complex</taxon>
    </lineage>
</organism>
<comment type="caution">
    <text evidence="7">The sequence shown here is derived from an EMBL/GenBank/DDBJ whole genome shotgun (WGS) entry which is preliminary data.</text>
</comment>
<accession>N4VCA2</accession>